<comment type="caution">
    <text evidence="9">The sequence shown here is derived from an EMBL/GenBank/DDBJ whole genome shotgun (WGS) entry which is preliminary data.</text>
</comment>
<comment type="cofactor">
    <cofactor evidence="1">
        <name>Zn(2+)</name>
        <dbReference type="ChEBI" id="CHEBI:29105"/>
    </cofactor>
</comment>
<dbReference type="CDD" id="cd08232">
    <property type="entry name" value="idonate-5-DH"/>
    <property type="match status" value="1"/>
</dbReference>
<dbReference type="InterPro" id="IPR013154">
    <property type="entry name" value="ADH-like_N"/>
</dbReference>
<dbReference type="InterPro" id="IPR036291">
    <property type="entry name" value="NAD(P)-bd_dom_sf"/>
</dbReference>
<evidence type="ECO:0000256" key="2">
    <source>
        <dbReference type="ARBA" id="ARBA00008072"/>
    </source>
</evidence>
<evidence type="ECO:0000259" key="8">
    <source>
        <dbReference type="Pfam" id="PF08240"/>
    </source>
</evidence>
<dbReference type="PANTHER" id="PTHR43161:SF9">
    <property type="entry name" value="SORBITOL DEHYDROGENASE"/>
    <property type="match status" value="1"/>
</dbReference>
<dbReference type="PANTHER" id="PTHR43161">
    <property type="entry name" value="SORBITOL DEHYDROGENASE"/>
    <property type="match status" value="1"/>
</dbReference>
<dbReference type="GO" id="GO:0046872">
    <property type="term" value="F:metal ion binding"/>
    <property type="evidence" value="ECO:0007669"/>
    <property type="project" value="UniProtKB-KW"/>
</dbReference>
<evidence type="ECO:0000256" key="1">
    <source>
        <dbReference type="ARBA" id="ARBA00001947"/>
    </source>
</evidence>
<evidence type="ECO:0000259" key="7">
    <source>
        <dbReference type="Pfam" id="PF00107"/>
    </source>
</evidence>
<feature type="domain" description="Alcohol dehydrogenase-like C-terminal" evidence="7">
    <location>
        <begin position="182"/>
        <end position="307"/>
    </location>
</feature>
<evidence type="ECO:0000256" key="6">
    <source>
        <dbReference type="ARBA" id="ARBA00023027"/>
    </source>
</evidence>
<dbReference type="STRING" id="574096.HA38_22960"/>
<keyword evidence="5" id="KW-0560">Oxidoreductase</keyword>
<dbReference type="Proteomes" id="UP000245981">
    <property type="component" value="Unassembled WGS sequence"/>
</dbReference>
<reference evidence="9 10" key="1">
    <citation type="submission" date="2018-05" db="EMBL/GenBank/DDBJ databases">
        <title>Genomic Encyclopedia of Type Strains, Phase IV (KMG-V): Genome sequencing to study the core and pangenomes of soil and plant-associated prokaryotes.</title>
        <authorList>
            <person name="Whitman W."/>
        </authorList>
    </citation>
    <scope>NUCLEOTIDE SEQUENCE [LARGE SCALE GENOMIC DNA]</scope>
    <source>
        <strain evidence="9 10">PNA 200-10</strain>
    </source>
</reference>
<proteinExistence type="inferred from homology"/>
<name>A0A2V2BJL0_9GAMM</name>
<dbReference type="NCBIfam" id="NF007375">
    <property type="entry name" value="PRK09880.1"/>
    <property type="match status" value="1"/>
</dbReference>
<dbReference type="FunFam" id="3.40.50.720:FF:000068">
    <property type="entry name" value="Sorbitol dehydrogenase"/>
    <property type="match status" value="1"/>
</dbReference>
<dbReference type="InterPro" id="IPR013149">
    <property type="entry name" value="ADH-like_C"/>
</dbReference>
<dbReference type="AlphaFoldDB" id="A0A2V2BJL0"/>
<dbReference type="InterPro" id="IPR011032">
    <property type="entry name" value="GroES-like_sf"/>
</dbReference>
<comment type="similarity">
    <text evidence="2">Belongs to the zinc-containing alcohol dehydrogenase family.</text>
</comment>
<protein>
    <submittedName>
        <fullName evidence="9">L-idonate 5-dehydrogenase</fullName>
    </submittedName>
</protein>
<dbReference type="EMBL" id="QGHF01000002">
    <property type="protein sequence ID" value="PWK99342.1"/>
    <property type="molecule type" value="Genomic_DNA"/>
</dbReference>
<evidence type="ECO:0000256" key="3">
    <source>
        <dbReference type="ARBA" id="ARBA00022723"/>
    </source>
</evidence>
<dbReference type="Pfam" id="PF08240">
    <property type="entry name" value="ADH_N"/>
    <property type="match status" value="1"/>
</dbReference>
<evidence type="ECO:0000313" key="9">
    <source>
        <dbReference type="EMBL" id="PWK99342.1"/>
    </source>
</evidence>
<accession>A0A2V2BJL0</accession>
<dbReference type="Gene3D" id="3.90.180.10">
    <property type="entry name" value="Medium-chain alcohol dehydrogenases, catalytic domain"/>
    <property type="match status" value="1"/>
</dbReference>
<evidence type="ECO:0000256" key="4">
    <source>
        <dbReference type="ARBA" id="ARBA00022833"/>
    </source>
</evidence>
<dbReference type="Gene3D" id="3.40.50.720">
    <property type="entry name" value="NAD(P)-binding Rossmann-like Domain"/>
    <property type="match status" value="1"/>
</dbReference>
<dbReference type="SUPFAM" id="SSF51735">
    <property type="entry name" value="NAD(P)-binding Rossmann-fold domains"/>
    <property type="match status" value="1"/>
</dbReference>
<keyword evidence="6" id="KW-0520">NAD</keyword>
<evidence type="ECO:0000313" key="10">
    <source>
        <dbReference type="Proteomes" id="UP000245981"/>
    </source>
</evidence>
<keyword evidence="3" id="KW-0479">Metal-binding</keyword>
<organism evidence="9 10">
    <name type="scientific">Pantoea allii</name>
    <dbReference type="NCBI Taxonomy" id="574096"/>
    <lineage>
        <taxon>Bacteria</taxon>
        <taxon>Pseudomonadati</taxon>
        <taxon>Pseudomonadota</taxon>
        <taxon>Gammaproteobacteria</taxon>
        <taxon>Enterobacterales</taxon>
        <taxon>Erwiniaceae</taxon>
        <taxon>Pantoea</taxon>
    </lineage>
</organism>
<gene>
    <name evidence="9" type="ORF">C7431_102143</name>
</gene>
<feature type="domain" description="Alcohol dehydrogenase-like N-terminal" evidence="8">
    <location>
        <begin position="28"/>
        <end position="141"/>
    </location>
</feature>
<evidence type="ECO:0000256" key="5">
    <source>
        <dbReference type="ARBA" id="ARBA00023002"/>
    </source>
</evidence>
<dbReference type="Pfam" id="PF00107">
    <property type="entry name" value="ADH_zinc_N"/>
    <property type="match status" value="1"/>
</dbReference>
<keyword evidence="4" id="KW-0862">Zinc</keyword>
<dbReference type="SUPFAM" id="SSF50129">
    <property type="entry name" value="GroES-like"/>
    <property type="match status" value="1"/>
</dbReference>
<dbReference type="GO" id="GO:0016491">
    <property type="term" value="F:oxidoreductase activity"/>
    <property type="evidence" value="ECO:0007669"/>
    <property type="project" value="UniProtKB-KW"/>
</dbReference>
<sequence>MHSVMTHACVAKGKKEIVVEQRELKYSDDDVVVKVECGGICGSDIHYYHEGRAGLSVITQPLVIGHEFVGRIFHAPAASPLQPGQKVAINPSQPCGRCEYCRAGKQNACATMRFMGSAQFTPHVNGGFAQYVVVPAQQCVAYDEQVPSSVMAVAEPTAVVIHALNVAGSIVGKKVLVMGAGPIGALAIAAARASGAAEIVAFDLSERCRRIAVEMGADAAVDASDQAAVARYGENRGYFDVTLEASGAEAAIESSILVTRPGGVVVQIGMGKSPLNFPVAQMLVKEISWKGSFRFIDEFDVAVKWLEKGIIDPRPILSGHYDYHDIEAALNAASDKTQHSKVLVQFS</sequence>